<name>A0A1D1VN64_RAMVA</name>
<proteinExistence type="predicted"/>
<accession>A0A1D1VN64</accession>
<comment type="caution">
    <text evidence="1">The sequence shown here is derived from an EMBL/GenBank/DDBJ whole genome shotgun (WGS) entry which is preliminary data.</text>
</comment>
<dbReference type="EMBL" id="BDGG01000006">
    <property type="protein sequence ID" value="GAV00364.1"/>
    <property type="molecule type" value="Genomic_DNA"/>
</dbReference>
<reference evidence="1 2" key="1">
    <citation type="journal article" date="2016" name="Nat. Commun.">
        <title>Extremotolerant tardigrade genome and improved radiotolerance of human cultured cells by tardigrade-unique protein.</title>
        <authorList>
            <person name="Hashimoto T."/>
            <person name="Horikawa D.D."/>
            <person name="Saito Y."/>
            <person name="Kuwahara H."/>
            <person name="Kozuka-Hata H."/>
            <person name="Shin-I T."/>
            <person name="Minakuchi Y."/>
            <person name="Ohishi K."/>
            <person name="Motoyama A."/>
            <person name="Aizu T."/>
            <person name="Enomoto A."/>
            <person name="Kondo K."/>
            <person name="Tanaka S."/>
            <person name="Hara Y."/>
            <person name="Koshikawa S."/>
            <person name="Sagara H."/>
            <person name="Miura T."/>
            <person name="Yokobori S."/>
            <person name="Miyagawa K."/>
            <person name="Suzuki Y."/>
            <person name="Kubo T."/>
            <person name="Oyama M."/>
            <person name="Kohara Y."/>
            <person name="Fujiyama A."/>
            <person name="Arakawa K."/>
            <person name="Katayama T."/>
            <person name="Toyoda A."/>
            <person name="Kunieda T."/>
        </authorList>
    </citation>
    <scope>NUCLEOTIDE SEQUENCE [LARGE SCALE GENOMIC DNA]</scope>
    <source>
        <strain evidence="1 2">YOKOZUNA-1</strain>
    </source>
</reference>
<gene>
    <name evidence="1" type="primary">RvY_11226-1</name>
    <name evidence="1" type="synonym">RvY_11226.1</name>
    <name evidence="1" type="ORF">RvY_11226</name>
</gene>
<dbReference type="AlphaFoldDB" id="A0A1D1VN64"/>
<dbReference type="Proteomes" id="UP000186922">
    <property type="component" value="Unassembled WGS sequence"/>
</dbReference>
<protein>
    <submittedName>
        <fullName evidence="1">Uncharacterized protein</fullName>
    </submittedName>
</protein>
<evidence type="ECO:0000313" key="1">
    <source>
        <dbReference type="EMBL" id="GAV00364.1"/>
    </source>
</evidence>
<sequence length="110" mass="12793">MKKIVQNSFPNQNRCVHKVLLLEIETHNGFPETAFQRQFVLLILKLLDQYCRSLLKKTLTLSERLLSTTFVLLTKRTSRDRAPKNQNYVHGSIATQYSLCLRCAHRYAAV</sequence>
<keyword evidence="2" id="KW-1185">Reference proteome</keyword>
<organism evidence="1 2">
    <name type="scientific">Ramazzottius varieornatus</name>
    <name type="common">Water bear</name>
    <name type="synonym">Tardigrade</name>
    <dbReference type="NCBI Taxonomy" id="947166"/>
    <lineage>
        <taxon>Eukaryota</taxon>
        <taxon>Metazoa</taxon>
        <taxon>Ecdysozoa</taxon>
        <taxon>Tardigrada</taxon>
        <taxon>Eutardigrada</taxon>
        <taxon>Parachela</taxon>
        <taxon>Hypsibioidea</taxon>
        <taxon>Ramazzottiidae</taxon>
        <taxon>Ramazzottius</taxon>
    </lineage>
</organism>
<evidence type="ECO:0000313" key="2">
    <source>
        <dbReference type="Proteomes" id="UP000186922"/>
    </source>
</evidence>